<evidence type="ECO:0000256" key="1">
    <source>
        <dbReference type="SAM" id="Phobius"/>
    </source>
</evidence>
<keyword evidence="3" id="KW-1185">Reference proteome</keyword>
<feature type="transmembrane region" description="Helical" evidence="1">
    <location>
        <begin position="21"/>
        <end position="40"/>
    </location>
</feature>
<proteinExistence type="predicted"/>
<name>G2FFP3_9GAMM</name>
<dbReference type="eggNOG" id="ENOG50338BT">
    <property type="taxonomic scope" value="Bacteria"/>
</dbReference>
<keyword evidence="1" id="KW-1133">Transmembrane helix</keyword>
<evidence type="ECO:0000313" key="3">
    <source>
        <dbReference type="Proteomes" id="UP000005167"/>
    </source>
</evidence>
<dbReference type="Proteomes" id="UP000005167">
    <property type="component" value="Unassembled WGS sequence"/>
</dbReference>
<keyword evidence="1" id="KW-0812">Transmembrane</keyword>
<gene>
    <name evidence="2" type="ORF">TevJSym_am00910</name>
</gene>
<dbReference type="EMBL" id="AFZB01000013">
    <property type="protein sequence ID" value="EGW54459.1"/>
    <property type="molecule type" value="Genomic_DNA"/>
</dbReference>
<sequence length="46" mass="5053">MKNCKLCRFSSVCNDLPGICILFQYAAVAILVGALAFLFITQEILT</sequence>
<protein>
    <submittedName>
        <fullName evidence="2">Uncharacterized protein</fullName>
    </submittedName>
</protein>
<dbReference type="AlphaFoldDB" id="G2FFP3"/>
<organism evidence="2 3">
    <name type="scientific">endosymbiont of Tevnia jerichonana</name>
    <name type="common">vent Tica</name>
    <dbReference type="NCBI Taxonomy" id="1049564"/>
    <lineage>
        <taxon>Bacteria</taxon>
        <taxon>Pseudomonadati</taxon>
        <taxon>Pseudomonadota</taxon>
        <taxon>Gammaproteobacteria</taxon>
        <taxon>sulfur-oxidizing symbionts</taxon>
    </lineage>
</organism>
<comment type="caution">
    <text evidence="2">The sequence shown here is derived from an EMBL/GenBank/DDBJ whole genome shotgun (WGS) entry which is preliminary data.</text>
</comment>
<evidence type="ECO:0000313" key="2">
    <source>
        <dbReference type="EMBL" id="EGW54459.1"/>
    </source>
</evidence>
<accession>G2FFP3</accession>
<reference evidence="2 3" key="1">
    <citation type="journal article" date="2011" name="ISME J.">
        <title>The endosymbionts of the deep-sea tubeworms Riftia pachyptila and Tevnia jerichonana share an identical physiology as revealed by proteogenomic analyses.</title>
        <authorList>
            <person name="Gardebrecht A."/>
            <person name="Markert S."/>
            <person name="Felbeck H."/>
            <person name="Thuermer A."/>
            <person name="Albrecht D."/>
            <person name="Wollherr A."/>
            <person name="Kabisch J."/>
            <person name="Lehmann R."/>
            <person name="Daniel R."/>
            <person name="Liesegang H."/>
            <person name="Hecker M."/>
            <person name="Sievert S.M."/>
            <person name="Schweder T."/>
        </authorList>
    </citation>
    <scope>NUCLEOTIDE SEQUENCE [LARGE SCALE GENOMIC DNA]</scope>
</reference>
<keyword evidence="1" id="KW-0472">Membrane</keyword>